<evidence type="ECO:0000313" key="2">
    <source>
        <dbReference type="EMBL" id="AEI94904.1"/>
    </source>
</evidence>
<keyword evidence="3" id="KW-1185">Reference proteome</keyword>
<dbReference type="Proteomes" id="UP000001353">
    <property type="component" value="Chromosome"/>
</dbReference>
<dbReference type="KEGG" id="rli:RLO149_c029480"/>
<feature type="signal peptide" evidence="1">
    <location>
        <begin position="1"/>
        <end position="20"/>
    </location>
</feature>
<keyword evidence="1" id="KW-0732">Signal</keyword>
<proteinExistence type="predicted"/>
<sequence length="130" mass="14065">MKKFLVTTAALAAFASPAVALEYVCDVRGNGEGFVSSVVALQFEPGAGTAMVYDAVIDLVHGEPIEVDLKDRGRGRYRMTYRVSNIPARPRPLTILYTINLDAEKNTVVIRGTMPGYSNLVGGKGTCKKR</sequence>
<dbReference type="AlphaFoldDB" id="F7ZH62"/>
<reference evidence="2 3" key="1">
    <citation type="journal article" date="2011" name="BMC Genomics">
        <title>Comparative genome analysis and genome-guided physiological analysis of Roseobacter litoralis.</title>
        <authorList>
            <person name="Kalhoefer D."/>
            <person name="Thole S."/>
            <person name="Voget S."/>
            <person name="Lehmann R."/>
            <person name="Liesegang H."/>
            <person name="Wollher A."/>
            <person name="Daniel R."/>
            <person name="Simon M."/>
            <person name="Brinkhoff T."/>
        </authorList>
    </citation>
    <scope>NUCLEOTIDE SEQUENCE [LARGE SCALE GENOMIC DNA]</scope>
    <source>
        <strain evidence="3">ATCC 49566 / DSM 6996 / JCM 21268 / NBRC 15278 / OCh 149</strain>
    </source>
</reference>
<dbReference type="RefSeq" id="WP_013962816.1">
    <property type="nucleotide sequence ID" value="NC_015730.1"/>
</dbReference>
<organism evidence="2 3">
    <name type="scientific">Roseobacter litoralis (strain ATCC 49566 / DSM 6996 / JCM 21268 / NBRC 15278 / OCh 149)</name>
    <dbReference type="NCBI Taxonomy" id="391595"/>
    <lineage>
        <taxon>Bacteria</taxon>
        <taxon>Pseudomonadati</taxon>
        <taxon>Pseudomonadota</taxon>
        <taxon>Alphaproteobacteria</taxon>
        <taxon>Rhodobacterales</taxon>
        <taxon>Roseobacteraceae</taxon>
        <taxon>Roseobacter</taxon>
    </lineage>
</organism>
<evidence type="ECO:0000256" key="1">
    <source>
        <dbReference type="SAM" id="SignalP"/>
    </source>
</evidence>
<feature type="chain" id="PRO_5003367344" evidence="1">
    <location>
        <begin position="21"/>
        <end position="130"/>
    </location>
</feature>
<dbReference type="HOGENOM" id="CLU_1936545_0_0_5"/>
<name>F7ZH62_ROSLO</name>
<protein>
    <submittedName>
        <fullName evidence="2">Uncharacterized protein</fullName>
    </submittedName>
</protein>
<evidence type="ECO:0000313" key="3">
    <source>
        <dbReference type="Proteomes" id="UP000001353"/>
    </source>
</evidence>
<gene>
    <name evidence="2" type="ordered locus">RLO149_c029480</name>
</gene>
<dbReference type="EMBL" id="CP002623">
    <property type="protein sequence ID" value="AEI94904.1"/>
    <property type="molecule type" value="Genomic_DNA"/>
</dbReference>
<accession>F7ZH62</accession>